<reference evidence="2" key="1">
    <citation type="submission" date="2016-12" db="EMBL/GenBank/DDBJ databases">
        <title>The genomes of Aspergillus section Nigri reveals drivers in fungal speciation.</title>
        <authorList>
            <consortium name="DOE Joint Genome Institute"/>
            <person name="Vesth T.C."/>
            <person name="Nybo J."/>
            <person name="Theobald S."/>
            <person name="Brandl J."/>
            <person name="Frisvad J.C."/>
            <person name="Nielsen K.F."/>
            <person name="Lyhne E.K."/>
            <person name="Kogle M.E."/>
            <person name="Kuo A."/>
            <person name="Riley R."/>
            <person name="Clum A."/>
            <person name="Nolan M."/>
            <person name="Lipzen A."/>
            <person name="Salamov A."/>
            <person name="Henrissat B."/>
            <person name="Wiebenga A."/>
            <person name="De vries R.P."/>
            <person name="Grigoriev I.V."/>
            <person name="Mortensen U.H."/>
            <person name="Andersen M.R."/>
            <person name="Baker S.E."/>
        </authorList>
    </citation>
    <scope>NUCLEOTIDE SEQUENCE</scope>
    <source>
        <strain evidence="2">CBS 122712</strain>
    </source>
</reference>
<evidence type="ECO:0000256" key="1">
    <source>
        <dbReference type="SAM" id="MobiDB-lite"/>
    </source>
</evidence>
<dbReference type="AlphaFoldDB" id="A0A317VTD5"/>
<dbReference type="OrthoDB" id="432234at2759"/>
<evidence type="ECO:0000313" key="3">
    <source>
        <dbReference type="Proteomes" id="UP000246171"/>
    </source>
</evidence>
<feature type="region of interest" description="Disordered" evidence="1">
    <location>
        <begin position="57"/>
        <end position="87"/>
    </location>
</feature>
<name>A0A317VTD5_ASPEC</name>
<feature type="compositionally biased region" description="Acidic residues" evidence="1">
    <location>
        <begin position="108"/>
        <end position="126"/>
    </location>
</feature>
<dbReference type="GeneID" id="37057866"/>
<comment type="caution">
    <text evidence="2">The sequence shown here is derived from an EMBL/GenBank/DDBJ whole genome shotgun (WGS) entry which is preliminary data.</text>
</comment>
<dbReference type="EMBL" id="MSFU01000007">
    <property type="protein sequence ID" value="PWY77583.1"/>
    <property type="molecule type" value="Genomic_DNA"/>
</dbReference>
<dbReference type="Proteomes" id="UP000246171">
    <property type="component" value="Unassembled WGS sequence"/>
</dbReference>
<accession>A0A317VTD5</accession>
<proteinExistence type="predicted"/>
<protein>
    <submittedName>
        <fullName evidence="2">Uncharacterized protein</fullName>
    </submittedName>
</protein>
<dbReference type="RefSeq" id="XP_025389964.1">
    <property type="nucleotide sequence ID" value="XM_025535904.1"/>
</dbReference>
<dbReference type="VEuPathDB" id="FungiDB:BO83DRAFT_435694"/>
<feature type="compositionally biased region" description="Polar residues" evidence="1">
    <location>
        <begin position="58"/>
        <end position="75"/>
    </location>
</feature>
<evidence type="ECO:0000313" key="2">
    <source>
        <dbReference type="EMBL" id="PWY77583.1"/>
    </source>
</evidence>
<keyword evidence="3" id="KW-1185">Reference proteome</keyword>
<organism evidence="2 3">
    <name type="scientific">Aspergillus eucalypticola (strain CBS 122712 / IBT 29274)</name>
    <dbReference type="NCBI Taxonomy" id="1448314"/>
    <lineage>
        <taxon>Eukaryota</taxon>
        <taxon>Fungi</taxon>
        <taxon>Dikarya</taxon>
        <taxon>Ascomycota</taxon>
        <taxon>Pezizomycotina</taxon>
        <taxon>Eurotiomycetes</taxon>
        <taxon>Eurotiomycetidae</taxon>
        <taxon>Eurotiales</taxon>
        <taxon>Aspergillaceae</taxon>
        <taxon>Aspergillus</taxon>
        <taxon>Aspergillus subgen. Circumdati</taxon>
    </lineage>
</organism>
<feature type="region of interest" description="Disordered" evidence="1">
    <location>
        <begin position="104"/>
        <end position="133"/>
    </location>
</feature>
<sequence>MYLSRHRASTPGILRQFLSNGPIIKSPTASTRYSASRTSPVGEEAVMFKKAVKEHSVASATPLQSTLTRSNNGNASMRPPPPSAGVKRKIEMATVRESNLGSLHDGVYFDENDFDDDDDLDFEEPDPFIPRPL</sequence>
<gene>
    <name evidence="2" type="ORF">BO83DRAFT_435694</name>
</gene>